<dbReference type="PANTHER" id="PTHR23031:SF15">
    <property type="entry name" value="LD12055P"/>
    <property type="match status" value="1"/>
</dbReference>
<feature type="non-terminal residue" evidence="3">
    <location>
        <position position="1"/>
    </location>
</feature>
<gene>
    <name evidence="3" type="primary">jg24573</name>
    <name evidence="3" type="ORF">PAEG_LOCUS7402</name>
</gene>
<dbReference type="SUPFAM" id="SSF50156">
    <property type="entry name" value="PDZ domain-like"/>
    <property type="match status" value="1"/>
</dbReference>
<dbReference type="Proteomes" id="UP000838756">
    <property type="component" value="Unassembled WGS sequence"/>
</dbReference>
<dbReference type="PROSITE" id="PS50106">
    <property type="entry name" value="PDZ"/>
    <property type="match status" value="1"/>
</dbReference>
<feature type="region of interest" description="Disordered" evidence="1">
    <location>
        <begin position="48"/>
        <end position="95"/>
    </location>
</feature>
<reference evidence="3" key="1">
    <citation type="submission" date="2022-03" db="EMBL/GenBank/DDBJ databases">
        <authorList>
            <person name="Lindestad O."/>
        </authorList>
    </citation>
    <scope>NUCLEOTIDE SEQUENCE</scope>
</reference>
<dbReference type="CDD" id="cd06712">
    <property type="entry name" value="PDZ_rhophilin-like"/>
    <property type="match status" value="1"/>
</dbReference>
<dbReference type="InterPro" id="IPR036034">
    <property type="entry name" value="PDZ_sf"/>
</dbReference>
<dbReference type="Gene3D" id="2.30.42.10">
    <property type="match status" value="1"/>
</dbReference>
<dbReference type="SMART" id="SM00228">
    <property type="entry name" value="PDZ"/>
    <property type="match status" value="1"/>
</dbReference>
<protein>
    <submittedName>
        <fullName evidence="3">Jg24573 protein</fullName>
    </submittedName>
</protein>
<dbReference type="InterPro" id="IPR047138">
    <property type="entry name" value="RHPN1_2"/>
</dbReference>
<dbReference type="Pfam" id="PF00595">
    <property type="entry name" value="PDZ"/>
    <property type="match status" value="1"/>
</dbReference>
<evidence type="ECO:0000256" key="1">
    <source>
        <dbReference type="SAM" id="MobiDB-lite"/>
    </source>
</evidence>
<organism evidence="3 4">
    <name type="scientific">Pararge aegeria aegeria</name>
    <dbReference type="NCBI Taxonomy" id="348720"/>
    <lineage>
        <taxon>Eukaryota</taxon>
        <taxon>Metazoa</taxon>
        <taxon>Ecdysozoa</taxon>
        <taxon>Arthropoda</taxon>
        <taxon>Hexapoda</taxon>
        <taxon>Insecta</taxon>
        <taxon>Pterygota</taxon>
        <taxon>Neoptera</taxon>
        <taxon>Endopterygota</taxon>
        <taxon>Lepidoptera</taxon>
        <taxon>Glossata</taxon>
        <taxon>Ditrysia</taxon>
        <taxon>Papilionoidea</taxon>
        <taxon>Nymphalidae</taxon>
        <taxon>Satyrinae</taxon>
        <taxon>Satyrini</taxon>
        <taxon>Parargina</taxon>
        <taxon>Pararge</taxon>
    </lineage>
</organism>
<dbReference type="PANTHER" id="PTHR23031">
    <property type="entry name" value="RHOPHILIN"/>
    <property type="match status" value="1"/>
</dbReference>
<accession>A0A8S4QXK7</accession>
<feature type="compositionally biased region" description="Basic and acidic residues" evidence="1">
    <location>
        <begin position="53"/>
        <end position="72"/>
    </location>
</feature>
<evidence type="ECO:0000313" key="3">
    <source>
        <dbReference type="EMBL" id="CAH2226707.1"/>
    </source>
</evidence>
<comment type="caution">
    <text evidence="3">The sequence shown here is derived from an EMBL/GenBank/DDBJ whole genome shotgun (WGS) entry which is preliminary data.</text>
</comment>
<sequence>MFPAASSKFQLALTPPDFAQYRVDDLFKSLGPIAVFSAKRHWSAPRLVQLQKQSDKRRDARRDRRHGHEETKVKRRASDKRDRSEDNTTYYNQGIRSDEKYADDYDKHRVSKQNGVYINSFDNHFDYQPRVLDDKYGCRENGFKDYGKNGRERRKAELRRVASEHSVNKEEEGFGFSVRGDAPVVIAAVEPNSLADIGGMREGDFIISIGDKDVKWSSHEEAVALIQATGDSLTLRLATPMDRAHSKSSPEAPRQTNSN</sequence>
<dbReference type="AlphaFoldDB" id="A0A8S4QXK7"/>
<evidence type="ECO:0000259" key="2">
    <source>
        <dbReference type="PROSITE" id="PS50106"/>
    </source>
</evidence>
<dbReference type="EMBL" id="CAKXAJ010021862">
    <property type="protein sequence ID" value="CAH2226707.1"/>
    <property type="molecule type" value="Genomic_DNA"/>
</dbReference>
<evidence type="ECO:0000313" key="4">
    <source>
        <dbReference type="Proteomes" id="UP000838756"/>
    </source>
</evidence>
<dbReference type="OrthoDB" id="7458325at2759"/>
<keyword evidence="4" id="KW-1185">Reference proteome</keyword>
<dbReference type="GO" id="GO:0051497">
    <property type="term" value="P:negative regulation of stress fiber assembly"/>
    <property type="evidence" value="ECO:0007669"/>
    <property type="project" value="TreeGrafter"/>
</dbReference>
<feature type="domain" description="PDZ" evidence="2">
    <location>
        <begin position="164"/>
        <end position="241"/>
    </location>
</feature>
<name>A0A8S4QXK7_9NEOP</name>
<dbReference type="InterPro" id="IPR001478">
    <property type="entry name" value="PDZ"/>
</dbReference>
<proteinExistence type="predicted"/>